<dbReference type="AlphaFoldDB" id="S9SFJ9"/>
<dbReference type="RefSeq" id="WP_020042599.1">
    <property type="nucleotide sequence ID" value="NZ_KE557273.1"/>
</dbReference>
<keyword evidence="1" id="KW-1133">Transmembrane helix</keyword>
<dbReference type="HOGENOM" id="CLU_133118_0_0_5"/>
<proteinExistence type="predicted"/>
<dbReference type="EMBL" id="APVH01000011">
    <property type="protein sequence ID" value="EPX85044.1"/>
    <property type="molecule type" value="Genomic_DNA"/>
</dbReference>
<keyword evidence="1" id="KW-0812">Transmembrane</keyword>
<comment type="caution">
    <text evidence="2">The sequence shown here is derived from an EMBL/GenBank/DDBJ whole genome shotgun (WGS) entry which is preliminary data.</text>
</comment>
<dbReference type="eggNOG" id="ENOG5032P1D">
    <property type="taxonomic scope" value="Bacteria"/>
</dbReference>
<protein>
    <submittedName>
        <fullName evidence="2">Uncharacterized protein</fullName>
    </submittedName>
</protein>
<dbReference type="OrthoDB" id="8601734at2"/>
<accession>S9SFJ9</accession>
<name>S9SFJ9_9RHOB</name>
<dbReference type="Proteomes" id="UP000015347">
    <property type="component" value="Unassembled WGS sequence"/>
</dbReference>
<evidence type="ECO:0000313" key="3">
    <source>
        <dbReference type="Proteomes" id="UP000015347"/>
    </source>
</evidence>
<keyword evidence="3" id="KW-1185">Reference proteome</keyword>
<dbReference type="STRING" id="1123237.Salmuc_00642"/>
<organism evidence="2 3">
    <name type="scientific">Salipiger mucosus DSM 16094</name>
    <dbReference type="NCBI Taxonomy" id="1123237"/>
    <lineage>
        <taxon>Bacteria</taxon>
        <taxon>Pseudomonadati</taxon>
        <taxon>Pseudomonadota</taxon>
        <taxon>Alphaproteobacteria</taxon>
        <taxon>Rhodobacterales</taxon>
        <taxon>Roseobacteraceae</taxon>
        <taxon>Salipiger</taxon>
    </lineage>
</organism>
<gene>
    <name evidence="2" type="ORF">Salmuc_00642</name>
</gene>
<keyword evidence="1" id="KW-0472">Membrane</keyword>
<evidence type="ECO:0000256" key="1">
    <source>
        <dbReference type="SAM" id="Phobius"/>
    </source>
</evidence>
<feature type="transmembrane region" description="Helical" evidence="1">
    <location>
        <begin position="6"/>
        <end position="26"/>
    </location>
</feature>
<evidence type="ECO:0000313" key="2">
    <source>
        <dbReference type="EMBL" id="EPX85044.1"/>
    </source>
</evidence>
<reference evidence="3" key="1">
    <citation type="journal article" date="2014" name="Stand. Genomic Sci.">
        <title>Genome sequence of the exopolysaccharide-producing Salipiger mucosus type strain (DSM 16094(T)), a moderately halophilic member of the Roseobacter clade.</title>
        <authorList>
            <person name="Riedel T."/>
            <person name="Spring S."/>
            <person name="Fiebig A."/>
            <person name="Petersen J."/>
            <person name="Kyrpides N.C."/>
            <person name="Goker M."/>
            <person name="Klenk H.P."/>
        </authorList>
    </citation>
    <scope>NUCLEOTIDE SEQUENCE [LARGE SCALE GENOMIC DNA]</scope>
    <source>
        <strain evidence="3">DSM 16094</strain>
    </source>
</reference>
<sequence length="168" mass="18209">MFLELIAVFVAGFAGAGVMMLLTRVAGGRLPRWTVPAGAGLAMLAAAISSEYGWYTRTHDALPEGFAVAGTHESRALWRPWTYAVPMTDRFIAIDGANLRANEQTEGLYMAEVYFFARWQPVQSVEMMVDCKGHRRADPGTGDGGDPVWREVGADDPIVSTVCAEVPA</sequence>